<evidence type="ECO:0000313" key="4">
    <source>
        <dbReference type="Proteomes" id="UP000463983"/>
    </source>
</evidence>
<keyword evidence="4" id="KW-1185">Reference proteome</keyword>
<dbReference type="EMBL" id="CP047901">
    <property type="protein sequence ID" value="QHO63215.1"/>
    <property type="molecule type" value="Genomic_DNA"/>
</dbReference>
<protein>
    <submittedName>
        <fullName evidence="3">Vancomycin B-type resistance protein VanW</fullName>
    </submittedName>
</protein>
<accession>A0A857N4P8</accession>
<gene>
    <name evidence="3" type="ORF">MICH65_0234</name>
</gene>
<proteinExistence type="predicted"/>
<evidence type="ECO:0000259" key="2">
    <source>
        <dbReference type="Pfam" id="PF12229"/>
    </source>
</evidence>
<feature type="domain" description="YoaR-like putative peptidoglycan binding" evidence="2">
    <location>
        <begin position="293"/>
        <end position="349"/>
    </location>
</feature>
<keyword evidence="1" id="KW-0472">Membrane</keyword>
<evidence type="ECO:0000256" key="1">
    <source>
        <dbReference type="SAM" id="Phobius"/>
    </source>
</evidence>
<dbReference type="InterPro" id="IPR052913">
    <property type="entry name" value="Glycopeptide_resist_protein"/>
</dbReference>
<reference evidence="4" key="1">
    <citation type="journal article" date="2020" name="Microorganisms">
        <title>Complete Genome of a Member of a New Bacterial Lineage in the Microgenomates Group Reveals an Unusual Nucleotide Composition Disparity Between Two Strands of DNA and Limited Metabolic Potential.</title>
        <authorList>
            <person name="Kadnikov V.V."/>
            <person name="Mardanov A.V."/>
            <person name="Beletsky A.V."/>
            <person name="Karnachuk O.V."/>
            <person name="Ravin N.V."/>
        </authorList>
    </citation>
    <scope>NUCLEOTIDE SEQUENCE [LARGE SCALE GENOMIC DNA]</scope>
</reference>
<keyword evidence="1" id="KW-0812">Transmembrane</keyword>
<feature type="transmembrane region" description="Helical" evidence="1">
    <location>
        <begin position="42"/>
        <end position="63"/>
    </location>
</feature>
<dbReference type="AlphaFoldDB" id="A0A857N4P8"/>
<dbReference type="Pfam" id="PF12229">
    <property type="entry name" value="PG_binding_4"/>
    <property type="match status" value="2"/>
</dbReference>
<dbReference type="InterPro" id="IPR022029">
    <property type="entry name" value="YoaR-like_PG-bd"/>
</dbReference>
<keyword evidence="1" id="KW-1133">Transmembrane helix</keyword>
<dbReference type="KEGG" id="caqa:MICH65_0234"/>
<dbReference type="InterPro" id="IPR007391">
    <property type="entry name" value="Vancomycin_resist_VanW"/>
</dbReference>
<name>A0A857N4P8_9BACT</name>
<dbReference type="PANTHER" id="PTHR35788:SF1">
    <property type="entry name" value="EXPORTED PROTEIN"/>
    <property type="match status" value="1"/>
</dbReference>
<organism evidence="3 4">
    <name type="scientific">Candidatus Chazhemtobacterium aquaticus</name>
    <dbReference type="NCBI Taxonomy" id="2715735"/>
    <lineage>
        <taxon>Bacteria</taxon>
        <taxon>Candidatus Chazhemtobacteraceae</taxon>
        <taxon>Candidatus Chazhemtobacterium</taxon>
    </lineage>
</organism>
<dbReference type="Proteomes" id="UP000463983">
    <property type="component" value="Chromosome"/>
</dbReference>
<evidence type="ECO:0000313" key="3">
    <source>
        <dbReference type="EMBL" id="QHO63215.1"/>
    </source>
</evidence>
<feature type="domain" description="YoaR-like putative peptidoglycan binding" evidence="2">
    <location>
        <begin position="112"/>
        <end position="225"/>
    </location>
</feature>
<dbReference type="PANTHER" id="PTHR35788">
    <property type="entry name" value="EXPORTED PROTEIN-RELATED"/>
    <property type="match status" value="1"/>
</dbReference>
<sequence length="616" mass="68420">MMKAKKKTVIRLTDTIEDMPKKKGLNKKAINLWKMVRYGSKGLGIVVFGVVLMLVIVMAYLAAYNGKIVPGVQVSGVEVGNLTGEQAAKVLEARLERDGERELVIRHEERAWRLNDDNLGIEISVPLTINQAWMVARSGNIWERFGEAQRSFFEGVNLPLEVSIDEDLWLPVVASISAEIEVTEIKPSLRIETAGGDKEIVYEQGQAGLEVDEDRLKQMILEHRAWLDDREITLPVKQLRTEVSEESVKKAITKAEKLIGGSLIVKLEDNEWVLGEEELVGMIAIGDDATSRDRISELVTVYSEGVNREPQNAVFRFENGRVVEFAPGKEGITVKEDDLMDRLVEALDSFNGKNKIVVETPVEKKEPVVSTAEVNNMGIKELIGRGKSTYLHSIINRVHNVSLAARRIGGTLVAPGEVFSFNQTLGEVSQATGYKPAYVISSGRTVLGDGGGVCQVSTTLFRSVLDAGLPIIERKPHSYRVSYYEQDSKPGIDATVYDPSVDFKFRNDTPGYILIQAIVNEAERTLVFELYGTDDGREVTLGEPKVWGQSAPPPPLYQDDPSLPAGVIKQIDWAAWGAKTSFEYKVTRDGEVLQDETFYSNYRPWQAVYLRGTGGQ</sequence>
<dbReference type="Pfam" id="PF04294">
    <property type="entry name" value="VanW"/>
    <property type="match status" value="1"/>
</dbReference>